<reference evidence="1" key="1">
    <citation type="submission" date="2022-03" db="EMBL/GenBank/DDBJ databases">
        <authorList>
            <person name="Alioto T."/>
            <person name="Alioto T."/>
            <person name="Gomez Garrido J."/>
        </authorList>
    </citation>
    <scope>NUCLEOTIDE SEQUENCE</scope>
</reference>
<sequence length="159" mass="17597">MGKCLQRLNTRNTEDIGDLLLRGSPSGSPKMAALAAKSFLEGKFPLDALDELPTTGGEADTLATKSDINSLSKEIRSLFHAYPAINREDIHYLTDRIRVTEEEAIEIKTKQVTLKEFIARMTWTQEGIEAKLAEQDDKSQHNKVKICGVPEEVDATGLP</sequence>
<accession>A0AAD1RCQ6</accession>
<evidence type="ECO:0000313" key="1">
    <source>
        <dbReference type="EMBL" id="CAH2248714.1"/>
    </source>
</evidence>
<evidence type="ECO:0000313" key="2">
    <source>
        <dbReference type="Proteomes" id="UP001295444"/>
    </source>
</evidence>
<protein>
    <submittedName>
        <fullName evidence="1">Uncharacterized protein</fullName>
    </submittedName>
</protein>
<dbReference type="Proteomes" id="UP001295444">
    <property type="component" value="Chromosome 02"/>
</dbReference>
<gene>
    <name evidence="1" type="ORF">PECUL_23A022581</name>
</gene>
<dbReference type="AlphaFoldDB" id="A0AAD1RCQ6"/>
<keyword evidence="2" id="KW-1185">Reference proteome</keyword>
<name>A0AAD1RCQ6_PELCU</name>
<proteinExistence type="predicted"/>
<organism evidence="1 2">
    <name type="scientific">Pelobates cultripes</name>
    <name type="common">Western spadefoot toad</name>
    <dbReference type="NCBI Taxonomy" id="61616"/>
    <lineage>
        <taxon>Eukaryota</taxon>
        <taxon>Metazoa</taxon>
        <taxon>Chordata</taxon>
        <taxon>Craniata</taxon>
        <taxon>Vertebrata</taxon>
        <taxon>Euteleostomi</taxon>
        <taxon>Amphibia</taxon>
        <taxon>Batrachia</taxon>
        <taxon>Anura</taxon>
        <taxon>Pelobatoidea</taxon>
        <taxon>Pelobatidae</taxon>
        <taxon>Pelobates</taxon>
    </lineage>
</organism>
<dbReference type="EMBL" id="OW240913">
    <property type="protein sequence ID" value="CAH2248714.1"/>
    <property type="molecule type" value="Genomic_DNA"/>
</dbReference>